<dbReference type="RefSeq" id="XP_016582847.1">
    <property type="nucleotide sequence ID" value="XM_016731595.1"/>
</dbReference>
<dbReference type="InterPro" id="IPR035552">
    <property type="entry name" value="Mti1_SH3"/>
</dbReference>
<feature type="compositionally biased region" description="Low complexity" evidence="3">
    <location>
        <begin position="179"/>
        <end position="195"/>
    </location>
</feature>
<reference evidence="5 6" key="2">
    <citation type="journal article" date="2015" name="Eukaryot. Cell">
        <title>Asexual propagation of a virulent clone complex in a human and feline outbreak of sporotrichosis.</title>
        <authorList>
            <person name="Teixeira Mde M."/>
            <person name="Rodrigues A.M."/>
            <person name="Tsui C.K."/>
            <person name="de Almeida L.G."/>
            <person name="Van Diepeningen A.D."/>
            <person name="van den Ende B.G."/>
            <person name="Fernandes G.F."/>
            <person name="Kano R."/>
            <person name="Hamelin R.C."/>
            <person name="Lopes-Bezerra L.M."/>
            <person name="Vasconcelos A.T."/>
            <person name="de Hoog S."/>
            <person name="de Camargo Z.P."/>
            <person name="Felipe M.S."/>
        </authorList>
    </citation>
    <scope>NUCLEOTIDE SEQUENCE [LARGE SCALE GENOMIC DNA]</scope>
    <source>
        <strain evidence="5 6">1099-18</strain>
    </source>
</reference>
<reference evidence="5 6" key="1">
    <citation type="journal article" date="2014" name="BMC Genomics">
        <title>Comparative genomics of the major fungal agents of human and animal Sporotrichosis: Sporothrix schenckii and Sporothrix brasiliensis.</title>
        <authorList>
            <person name="Teixeira M.M."/>
            <person name="de Almeida L.G."/>
            <person name="Kubitschek-Barreira P."/>
            <person name="Alves F.L."/>
            <person name="Kioshima E.S."/>
            <person name="Abadio A.K."/>
            <person name="Fernandes L."/>
            <person name="Derengowski L.S."/>
            <person name="Ferreira K.S."/>
            <person name="Souza R.C."/>
            <person name="Ruiz J.C."/>
            <person name="de Andrade N.C."/>
            <person name="Paes H.C."/>
            <person name="Nicola A.M."/>
            <person name="Albuquerque P."/>
            <person name="Gerber A.L."/>
            <person name="Martins V.P."/>
            <person name="Peconick L.D."/>
            <person name="Neto A.V."/>
            <person name="Chaucanez C.B."/>
            <person name="Silva P.A."/>
            <person name="Cunha O.L."/>
            <person name="de Oliveira F.F."/>
            <person name="dos Santos T.C."/>
            <person name="Barros A.L."/>
            <person name="Soares M.A."/>
            <person name="de Oliveira L.M."/>
            <person name="Marini M.M."/>
            <person name="Villalobos-Duno H."/>
            <person name="Cunha M.M."/>
            <person name="de Hoog S."/>
            <person name="da Silveira J.F."/>
            <person name="Henrissat B."/>
            <person name="Nino-Vega G.A."/>
            <person name="Cisalpino P.S."/>
            <person name="Mora-Montes H.M."/>
            <person name="Almeida S.R."/>
            <person name="Stajich J.E."/>
            <person name="Lopes-Bezerra L.M."/>
            <person name="Vasconcelos A.T."/>
            <person name="Felipe M.S."/>
        </authorList>
    </citation>
    <scope>NUCLEOTIDE SEQUENCE [LARGE SCALE GENOMIC DNA]</scope>
    <source>
        <strain evidence="5 6">1099-18</strain>
    </source>
</reference>
<feature type="compositionally biased region" description="Acidic residues" evidence="3">
    <location>
        <begin position="458"/>
        <end position="469"/>
    </location>
</feature>
<evidence type="ECO:0000256" key="1">
    <source>
        <dbReference type="ARBA" id="ARBA00022443"/>
    </source>
</evidence>
<feature type="region of interest" description="Disordered" evidence="3">
    <location>
        <begin position="62"/>
        <end position="104"/>
    </location>
</feature>
<feature type="compositionally biased region" description="Pro residues" evidence="3">
    <location>
        <begin position="711"/>
        <end position="721"/>
    </location>
</feature>
<organism evidence="5 6">
    <name type="scientific">Sporothrix schenckii 1099-18</name>
    <dbReference type="NCBI Taxonomy" id="1397361"/>
    <lineage>
        <taxon>Eukaryota</taxon>
        <taxon>Fungi</taxon>
        <taxon>Dikarya</taxon>
        <taxon>Ascomycota</taxon>
        <taxon>Pezizomycotina</taxon>
        <taxon>Sordariomycetes</taxon>
        <taxon>Sordariomycetidae</taxon>
        <taxon>Ophiostomatales</taxon>
        <taxon>Ophiostomataceae</taxon>
        <taxon>Sporothrix</taxon>
    </lineage>
</organism>
<name>A0A0F2LWA0_SPOSC</name>
<feature type="compositionally biased region" description="Low complexity" evidence="3">
    <location>
        <begin position="126"/>
        <end position="146"/>
    </location>
</feature>
<feature type="compositionally biased region" description="Acidic residues" evidence="3">
    <location>
        <begin position="501"/>
        <end position="510"/>
    </location>
</feature>
<feature type="compositionally biased region" description="Pro residues" evidence="3">
    <location>
        <begin position="926"/>
        <end position="937"/>
    </location>
</feature>
<feature type="region of interest" description="Disordered" evidence="3">
    <location>
        <begin position="126"/>
        <end position="1047"/>
    </location>
</feature>
<feature type="compositionally biased region" description="Low complexity" evidence="3">
    <location>
        <begin position="202"/>
        <end position="212"/>
    </location>
</feature>
<evidence type="ECO:0000256" key="2">
    <source>
        <dbReference type="PROSITE-ProRule" id="PRU00192"/>
    </source>
</evidence>
<feature type="compositionally biased region" description="Polar residues" evidence="3">
    <location>
        <begin position="852"/>
        <end position="864"/>
    </location>
</feature>
<dbReference type="PANTHER" id="PTHR45929:SF6">
    <property type="entry name" value="SH3 DOMAIN PROTEIN (AFU_ORTHOLOGUE AFUA_2G10320)"/>
    <property type="match status" value="1"/>
</dbReference>
<feature type="compositionally biased region" description="Acidic residues" evidence="3">
    <location>
        <begin position="812"/>
        <end position="830"/>
    </location>
</feature>
<feature type="compositionally biased region" description="Pro residues" evidence="3">
    <location>
        <begin position="762"/>
        <end position="788"/>
    </location>
</feature>
<dbReference type="InterPro" id="IPR050670">
    <property type="entry name" value="STAM"/>
</dbReference>
<dbReference type="GeneID" id="27666872"/>
<dbReference type="SMART" id="SM00326">
    <property type="entry name" value="SH3"/>
    <property type="match status" value="1"/>
</dbReference>
<dbReference type="OrthoDB" id="207120at2759"/>
<feature type="compositionally biased region" description="Acidic residues" evidence="3">
    <location>
        <begin position="523"/>
        <end position="544"/>
    </location>
</feature>
<evidence type="ECO:0000313" key="5">
    <source>
        <dbReference type="EMBL" id="KJR80171.1"/>
    </source>
</evidence>
<dbReference type="VEuPathDB" id="FungiDB:SPSK_04832"/>
<feature type="compositionally biased region" description="Basic and acidic residues" evidence="3">
    <location>
        <begin position="280"/>
        <end position="300"/>
    </location>
</feature>
<sequence>MYKVKAIYEYSSAHDDDLTFPVGQIITVTEEEDAEWLVGEYTDDAGNHNGGLFPRNFVEKYEPVAPPRPTRTRTKRDSEIPAAFSPGPSPAAAVATATDEPASPLAAPAPGVVSVPAAASPPLVSPPGAVAAAAPALPSPAEVPQQVEEREEEEEEEPEPPKLDKTVVSPVPAPPKATEPTSPVSPVAASKSPEAARPPPAATSKPAPSPVSEKPSGNSFRDRIAAFNKPAAPPITPFKPSGLGSGSGSSNFIKKPFVAPPPSRNAFVPQPRDVPTAKIYRRDEDPEIKEREAENLESAEKAGLVPGAASAGASAGGGEGDDDEPKPMMSLKERMARLQKEQQEQAQRHADAAAKKEKPKRPPKKRLESYDSAGAAASAGAAGAGAGATAGAADEASLPALERKSTSDTIGRRSIEEPATAHPHRVPHPPRRKTSKDPERPEADGNDADMSGAGDTTEGQDDEITERDDSDEKSRRPSRTIPIIVPSERRSVEQNRAKVPDEDDGEEEGEEHALESTATKAADEEDEEQEAGGEDEEDEGDETDPETRRREELRARMAKMSGGMGMMGMQGMQGMFGAPPPQGPKKKKAAAPAAPAEETTSPSTRAPPVPAMLALPGMMGRRSEEKPAEAPADEGNEEDETPEPITKESRSPSIPTRGAAPPIPGGRPVPPPPPPAAAAVIRSQSEGSASDDELSEAQRDPLETPRGEPAQLPPPPPPPASAPKAPAVPTSPRPTSSGQRAAEAAGSPSSPTSPQNKRASRLPPPIPGTAPAPPPPVQTRPPPPPPPTSLSRQSTADMRSPLSPSRSQPLGSDDEEEEEEVTEYEGDYDTDIANPVSHKNSLKAHARDSSLEDSASLKSPTLEKTPSFPPPVPGASRAPPPIPSQPPPPPSLPPSLPSSGPPGVPSSQPPPRPSIGDKRRSVDVPRGPPPPPPPPPISSQTPRHGDDYDPYNYSAQPTSPGVALPGLTSGATGSFMDDSYATPDLSFSVSGASASTVTGSRGGAGAQYPPGPPPPPPNAPAPSAGPAHSSRGTRQSMDMPRGGVSGVRRSLDVTRPSMESGFVANDLDLAPHSGWWLQPNSLPPQLQGRKDIFFESEESQSAKRGGKVEITRDLYVLYVDYSQTVITVRFDPSDSSDVHLEQRHEPPPRSLRQDQLEQSYERFGRHIADSILAKKDTVVGDGTPQTLVLELIKPFRDALLPVGTRAFGALVYSNLANASTLQNDEIRAGDIITLRNAKFQGKHGAMHAKYSMEVGKPDHVAVVGEWDGTKKKVRAWEQGRESKKVKLESYKLDDLRSGEVKIWRIMPRSWIGWEGQN</sequence>
<feature type="compositionally biased region" description="Basic residues" evidence="3">
    <location>
        <begin position="422"/>
        <end position="434"/>
    </location>
</feature>
<dbReference type="InterPro" id="IPR057402">
    <property type="entry name" value="AIM3_BBC1_C"/>
</dbReference>
<dbReference type="EMBL" id="AXCR01000012">
    <property type="protein sequence ID" value="KJR80171.1"/>
    <property type="molecule type" value="Genomic_DNA"/>
</dbReference>
<feature type="compositionally biased region" description="Pro residues" evidence="3">
    <location>
        <begin position="661"/>
        <end position="676"/>
    </location>
</feature>
<evidence type="ECO:0000259" key="4">
    <source>
        <dbReference type="PROSITE" id="PS50002"/>
    </source>
</evidence>
<proteinExistence type="predicted"/>
<dbReference type="Gene3D" id="2.30.30.40">
    <property type="entry name" value="SH3 Domains"/>
    <property type="match status" value="1"/>
</dbReference>
<feature type="compositionally biased region" description="Basic and acidic residues" evidence="3">
    <location>
        <begin position="331"/>
        <end position="356"/>
    </location>
</feature>
<feature type="compositionally biased region" description="Polar residues" evidence="3">
    <location>
        <begin position="985"/>
        <end position="999"/>
    </location>
</feature>
<feature type="compositionally biased region" description="Polar residues" evidence="3">
    <location>
        <begin position="747"/>
        <end position="757"/>
    </location>
</feature>
<dbReference type="InterPro" id="IPR036028">
    <property type="entry name" value="SH3-like_dom_sf"/>
</dbReference>
<feature type="compositionally biased region" description="Acidic residues" evidence="3">
    <location>
        <begin position="631"/>
        <end position="642"/>
    </location>
</feature>
<dbReference type="SUPFAM" id="SSF50044">
    <property type="entry name" value="SH3-domain"/>
    <property type="match status" value="1"/>
</dbReference>
<feature type="compositionally biased region" description="Basic and acidic residues" evidence="3">
    <location>
        <begin position="545"/>
        <end position="555"/>
    </location>
</feature>
<keyword evidence="1 2" id="KW-0728">SH3 domain</keyword>
<accession>A0A0F2LWA0</accession>
<feature type="compositionally biased region" description="Basic and acidic residues" evidence="3">
    <location>
        <begin position="1136"/>
        <end position="1154"/>
    </location>
</feature>
<dbReference type="InterPro" id="IPR001452">
    <property type="entry name" value="SH3_domain"/>
</dbReference>
<feature type="compositionally biased region" description="Basic and acidic residues" evidence="3">
    <location>
        <begin position="401"/>
        <end position="416"/>
    </location>
</feature>
<dbReference type="Proteomes" id="UP000033710">
    <property type="component" value="Unassembled WGS sequence"/>
</dbReference>
<gene>
    <name evidence="5" type="ORF">SPSK_04832</name>
</gene>
<feature type="compositionally biased region" description="Basic and acidic residues" evidence="3">
    <location>
        <begin position="696"/>
        <end position="706"/>
    </location>
</feature>
<feature type="compositionally biased region" description="Acidic residues" evidence="3">
    <location>
        <begin position="149"/>
        <end position="158"/>
    </location>
</feature>
<feature type="compositionally biased region" description="Low complexity" evidence="3">
    <location>
        <begin position="799"/>
        <end position="811"/>
    </location>
</feature>
<evidence type="ECO:0000256" key="3">
    <source>
        <dbReference type="SAM" id="MobiDB-lite"/>
    </source>
</evidence>
<dbReference type="Pfam" id="PF00018">
    <property type="entry name" value="SH3_1"/>
    <property type="match status" value="1"/>
</dbReference>
<dbReference type="Pfam" id="PF25459">
    <property type="entry name" value="AIM3_BBC1_C"/>
    <property type="match status" value="1"/>
</dbReference>
<feature type="compositionally biased region" description="Basic and acidic residues" evidence="3">
    <location>
        <begin position="487"/>
        <end position="500"/>
    </location>
</feature>
<dbReference type="CDD" id="cd11887">
    <property type="entry name" value="SH3_Bbc1"/>
    <property type="match status" value="1"/>
</dbReference>
<feature type="compositionally biased region" description="Pro residues" evidence="3">
    <location>
        <begin position="1009"/>
        <end position="1020"/>
    </location>
</feature>
<dbReference type="PROSITE" id="PS50002">
    <property type="entry name" value="SH3"/>
    <property type="match status" value="1"/>
</dbReference>
<feature type="compositionally biased region" description="Pro residues" evidence="3">
    <location>
        <begin position="867"/>
        <end position="913"/>
    </location>
</feature>
<evidence type="ECO:0000313" key="6">
    <source>
        <dbReference type="Proteomes" id="UP000033710"/>
    </source>
</evidence>
<dbReference type="PANTHER" id="PTHR45929">
    <property type="entry name" value="JAK PATHWAY SIGNAL TRANSDUCTION ADAPTOR MOLECULE"/>
    <property type="match status" value="1"/>
</dbReference>
<feature type="domain" description="SH3" evidence="4">
    <location>
        <begin position="1"/>
        <end position="63"/>
    </location>
</feature>
<protein>
    <submittedName>
        <fullName evidence="5">SH3 domain protein</fullName>
    </submittedName>
</protein>
<dbReference type="KEGG" id="ssck:SPSK_04832"/>
<feature type="region of interest" description="Disordered" evidence="3">
    <location>
        <begin position="1135"/>
        <end position="1154"/>
    </location>
</feature>
<comment type="caution">
    <text evidence="5">The sequence shown here is derived from an EMBL/GenBank/DDBJ whole genome shotgun (WGS) entry which is preliminary data.</text>
</comment>
<feature type="compositionally biased region" description="Low complexity" evidence="3">
    <location>
        <begin position="81"/>
        <end position="104"/>
    </location>
</feature>